<feature type="compositionally biased region" description="Basic and acidic residues" evidence="2">
    <location>
        <begin position="294"/>
        <end position="305"/>
    </location>
</feature>
<dbReference type="CDD" id="cd14014">
    <property type="entry name" value="STKc_PknB_like"/>
    <property type="match status" value="1"/>
</dbReference>
<organism evidence="4 5">
    <name type="scientific">Petropleomorpha daqingensis</name>
    <dbReference type="NCBI Taxonomy" id="2026353"/>
    <lineage>
        <taxon>Bacteria</taxon>
        <taxon>Bacillati</taxon>
        <taxon>Actinomycetota</taxon>
        <taxon>Actinomycetes</taxon>
        <taxon>Geodermatophilales</taxon>
        <taxon>Geodermatophilaceae</taxon>
        <taxon>Petropleomorpha</taxon>
    </lineage>
</organism>
<dbReference type="EC" id="2.7.11.1" evidence="4"/>
<feature type="binding site" evidence="1">
    <location>
        <position position="38"/>
    </location>
    <ligand>
        <name>ATP</name>
        <dbReference type="ChEBI" id="CHEBI:30616"/>
    </ligand>
</feature>
<dbReference type="InterPro" id="IPR000719">
    <property type="entry name" value="Prot_kinase_dom"/>
</dbReference>
<dbReference type="Gene3D" id="1.10.510.10">
    <property type="entry name" value="Transferase(Phosphotransferase) domain 1"/>
    <property type="match status" value="1"/>
</dbReference>
<dbReference type="InterPro" id="IPR017441">
    <property type="entry name" value="Protein_kinase_ATP_BS"/>
</dbReference>
<dbReference type="InterPro" id="IPR051200">
    <property type="entry name" value="Host-pathogen_enzymatic-act"/>
</dbReference>
<dbReference type="InterPro" id="IPR011009">
    <property type="entry name" value="Kinase-like_dom_sf"/>
</dbReference>
<reference evidence="4 5" key="1">
    <citation type="submission" date="2020-07" db="EMBL/GenBank/DDBJ databases">
        <title>Sequencing the genomes of 1000 actinobacteria strains.</title>
        <authorList>
            <person name="Klenk H.-P."/>
        </authorList>
    </citation>
    <scope>NUCLEOTIDE SEQUENCE [LARGE SCALE GENOMIC DNA]</scope>
    <source>
        <strain evidence="4 5">DSM 104001</strain>
    </source>
</reference>
<dbReference type="InterPro" id="IPR015943">
    <property type="entry name" value="WD40/YVTN_repeat-like_dom_sf"/>
</dbReference>
<dbReference type="RefSeq" id="WP_179715110.1">
    <property type="nucleotide sequence ID" value="NZ_JACBZT010000001.1"/>
</dbReference>
<keyword evidence="1" id="KW-0547">Nucleotide-binding</keyword>
<dbReference type="GO" id="GO:0004674">
    <property type="term" value="F:protein serine/threonine kinase activity"/>
    <property type="evidence" value="ECO:0007669"/>
    <property type="project" value="UniProtKB-EC"/>
</dbReference>
<gene>
    <name evidence="4" type="ORF">GGQ55_000662</name>
</gene>
<dbReference type="Pfam" id="PF00069">
    <property type="entry name" value="Pkinase"/>
    <property type="match status" value="1"/>
</dbReference>
<dbReference type="SMART" id="SM00320">
    <property type="entry name" value="WD40"/>
    <property type="match status" value="3"/>
</dbReference>
<dbReference type="SUPFAM" id="SSF50974">
    <property type="entry name" value="Nitrous oxide reductase, N-terminal domain"/>
    <property type="match status" value="1"/>
</dbReference>
<evidence type="ECO:0000313" key="5">
    <source>
        <dbReference type="Proteomes" id="UP000541969"/>
    </source>
</evidence>
<keyword evidence="4" id="KW-0808">Transferase</keyword>
<dbReference type="PANTHER" id="PTHR47197:SF3">
    <property type="entry name" value="DIHYDRO-HEME D1 DEHYDROGENASE"/>
    <property type="match status" value="1"/>
</dbReference>
<name>A0A853C9S0_9ACTN</name>
<dbReference type="Gene3D" id="3.30.200.20">
    <property type="entry name" value="Phosphorylase Kinase, domain 1"/>
    <property type="match status" value="1"/>
</dbReference>
<keyword evidence="5" id="KW-1185">Reference proteome</keyword>
<dbReference type="NCBIfam" id="TIGR02276">
    <property type="entry name" value="beta_rpt_yvtn"/>
    <property type="match status" value="3"/>
</dbReference>
<evidence type="ECO:0000313" key="4">
    <source>
        <dbReference type="EMBL" id="NYJ04384.1"/>
    </source>
</evidence>
<proteinExistence type="predicted"/>
<dbReference type="Pfam" id="PF00400">
    <property type="entry name" value="WD40"/>
    <property type="match status" value="1"/>
</dbReference>
<keyword evidence="1" id="KW-0067">ATP-binding</keyword>
<dbReference type="InterPro" id="IPR001680">
    <property type="entry name" value="WD40_rpt"/>
</dbReference>
<dbReference type="SUPFAM" id="SSF56112">
    <property type="entry name" value="Protein kinase-like (PK-like)"/>
    <property type="match status" value="1"/>
</dbReference>
<dbReference type="SUPFAM" id="SSF101898">
    <property type="entry name" value="NHL repeat"/>
    <property type="match status" value="1"/>
</dbReference>
<accession>A0A853C9S0</accession>
<dbReference type="InterPro" id="IPR011045">
    <property type="entry name" value="N2O_reductase_N"/>
</dbReference>
<dbReference type="PANTHER" id="PTHR47197">
    <property type="entry name" value="PROTEIN NIRF"/>
    <property type="match status" value="1"/>
</dbReference>
<protein>
    <submittedName>
        <fullName evidence="4">Serine/threonine-protein kinase</fullName>
        <ecNumber evidence="4">2.7.11.1</ecNumber>
    </submittedName>
</protein>
<dbReference type="Gene3D" id="2.130.10.10">
    <property type="entry name" value="YVTN repeat-like/Quinoprotein amine dehydrogenase"/>
    <property type="match status" value="3"/>
</dbReference>
<feature type="domain" description="Protein kinase" evidence="3">
    <location>
        <begin position="9"/>
        <end position="271"/>
    </location>
</feature>
<dbReference type="GO" id="GO:0005524">
    <property type="term" value="F:ATP binding"/>
    <property type="evidence" value="ECO:0007669"/>
    <property type="project" value="UniProtKB-UniRule"/>
</dbReference>
<comment type="caution">
    <text evidence="4">The sequence shown here is derived from an EMBL/GenBank/DDBJ whole genome shotgun (WGS) entry which is preliminary data.</text>
</comment>
<keyword evidence="4" id="KW-0418">Kinase</keyword>
<dbReference type="EMBL" id="JACBZT010000001">
    <property type="protein sequence ID" value="NYJ04384.1"/>
    <property type="molecule type" value="Genomic_DNA"/>
</dbReference>
<dbReference type="PROSITE" id="PS50011">
    <property type="entry name" value="PROTEIN_KINASE_DOM"/>
    <property type="match status" value="1"/>
</dbReference>
<dbReference type="AlphaFoldDB" id="A0A853C9S0"/>
<sequence>MFRRRFGPFELLSFLGSGDTGEVYRARDTRSGRRVALKLFFPALSRDAEYVLRVQRDATAVSRLRSPFLLPVREVGELHRRLFVAMHLLEGRDLGAVLARSGPLAPQRAVAIVGRVAAALDTAAAAGLLHLGVKPSNVLLAPGDAVLLSDFGVARPVGRGRASLVATGATVQTLEHLAPEQFTDGVLDARTDVHALACLLHETLTGRPPFPGGDLRAQQDAHLHRRPPRASVLVDGVPPALDDVIARGMARWPQDRFATAGELAGAARAALRVPLPVAAGPGPLTDRPARPPRGRPEVVPVDRPRLLAPAPPYRFSGNRTTSVVAPPQEEPVAPRRRPRGRLVAVGAVVVLAGTGVAVAVSAGSDDGPAASSGHPTVVATMDVGVSPSDIALSPDGRTAYVAGRGRDLWVLDTAAGRVTGTVDVPDGPAWYVSVSPDGRRAYVSVKDDAQTVSRVVVLDPAAGTEVASVPVGPRPFSSAVTPDGREVWVAGHEKSEIDVIDVARGEVTATIPVAESPHAVAFSADGRWAYVASHETDTLTVLNTRTRGVVATLPGGDAPYGVAVSPDGDRLAVADRTGGTVTVVDTLSNRVLATARVGGHPEDVAWAPDGRHLYTADAEDGTVSVVDARTYRRTAAVPVGTSPSSIAVRPDGERAYVTNVGDGTVSVLDLTTG</sequence>
<evidence type="ECO:0000259" key="3">
    <source>
        <dbReference type="PROSITE" id="PS50011"/>
    </source>
</evidence>
<dbReference type="PROSITE" id="PS00107">
    <property type="entry name" value="PROTEIN_KINASE_ATP"/>
    <property type="match status" value="1"/>
</dbReference>
<evidence type="ECO:0000256" key="1">
    <source>
        <dbReference type="PROSITE-ProRule" id="PRU10141"/>
    </source>
</evidence>
<dbReference type="InterPro" id="IPR011964">
    <property type="entry name" value="YVTN_b-propeller_repeat"/>
</dbReference>
<feature type="region of interest" description="Disordered" evidence="2">
    <location>
        <begin position="279"/>
        <end position="335"/>
    </location>
</feature>
<evidence type="ECO:0000256" key="2">
    <source>
        <dbReference type="SAM" id="MobiDB-lite"/>
    </source>
</evidence>
<dbReference type="Proteomes" id="UP000541969">
    <property type="component" value="Unassembled WGS sequence"/>
</dbReference>